<dbReference type="AlphaFoldDB" id="A0A011NLZ9"/>
<keyword evidence="6 7" id="KW-0472">Membrane</keyword>
<keyword evidence="3" id="KW-1003">Cell membrane</keyword>
<dbReference type="PANTHER" id="PTHR33508">
    <property type="entry name" value="UPF0056 MEMBRANE PROTEIN YHCE"/>
    <property type="match status" value="1"/>
</dbReference>
<dbReference type="Proteomes" id="UP000020218">
    <property type="component" value="Unassembled WGS sequence"/>
</dbReference>
<dbReference type="NCBIfam" id="TIGR00427">
    <property type="entry name" value="NAAT family transporter"/>
    <property type="match status" value="1"/>
</dbReference>
<organism evidence="8 9">
    <name type="scientific">Candidatus Accumulibacter adjunctus</name>
    <dbReference type="NCBI Taxonomy" id="1454001"/>
    <lineage>
        <taxon>Bacteria</taxon>
        <taxon>Pseudomonadati</taxon>
        <taxon>Pseudomonadota</taxon>
        <taxon>Betaproteobacteria</taxon>
        <taxon>Candidatus Accumulibacter</taxon>
    </lineage>
</organism>
<keyword evidence="4 7" id="KW-0812">Transmembrane</keyword>
<evidence type="ECO:0000313" key="8">
    <source>
        <dbReference type="EMBL" id="EXI65672.1"/>
    </source>
</evidence>
<dbReference type="Pfam" id="PF01914">
    <property type="entry name" value="MarC"/>
    <property type="match status" value="1"/>
</dbReference>
<sequence length="220" mass="23474">MTPELSLFISLFTTLLAIINPLEAIPVYLGLIDGKPADEQRRVARDACLYALLLSFFFLLFGTLLLRVFEVPLSMVRVVGGVILTRVGFDLFNPPASGGIIPRGNEEGGNIAFVPLAMPIMFGPGAIATLISMASTIKQSPAELMHFVVASAAIVACLAVTYLSLTYAKPILRHIGRQGIDAATRIVGFFVAAMGMGLIFNGAVEFLQPYQAATRVALAS</sequence>
<feature type="transmembrane region" description="Helical" evidence="7">
    <location>
        <begin position="186"/>
        <end position="204"/>
    </location>
</feature>
<dbReference type="GO" id="GO:0005886">
    <property type="term" value="C:plasma membrane"/>
    <property type="evidence" value="ECO:0007669"/>
    <property type="project" value="UniProtKB-SubCell"/>
</dbReference>
<evidence type="ECO:0000256" key="5">
    <source>
        <dbReference type="ARBA" id="ARBA00022989"/>
    </source>
</evidence>
<accession>A0A011NLZ9</accession>
<name>A0A011NLZ9_9PROT</name>
<dbReference type="PATRIC" id="fig|1454001.3.peg.3088"/>
<feature type="transmembrane region" description="Helical" evidence="7">
    <location>
        <begin position="144"/>
        <end position="165"/>
    </location>
</feature>
<dbReference type="InterPro" id="IPR002771">
    <property type="entry name" value="Multi_antbiot-R_MarC"/>
</dbReference>
<evidence type="ECO:0000313" key="9">
    <source>
        <dbReference type="Proteomes" id="UP000020218"/>
    </source>
</evidence>
<dbReference type="EMBL" id="JFAX01000020">
    <property type="protein sequence ID" value="EXI65672.1"/>
    <property type="molecule type" value="Genomic_DNA"/>
</dbReference>
<comment type="similarity">
    <text evidence="2 7">Belongs to the UPF0056 (MarC) family.</text>
</comment>
<protein>
    <recommendedName>
        <fullName evidence="7">UPF0056 membrane protein</fullName>
    </recommendedName>
</protein>
<evidence type="ECO:0000256" key="7">
    <source>
        <dbReference type="RuleBase" id="RU362048"/>
    </source>
</evidence>
<keyword evidence="9" id="KW-1185">Reference proteome</keyword>
<gene>
    <name evidence="8" type="ORF">AW08_03043</name>
</gene>
<reference evidence="8" key="1">
    <citation type="submission" date="2014-02" db="EMBL/GenBank/DDBJ databases">
        <title>Expanding our view of genomic diversity in Candidatus Accumulibacter clades.</title>
        <authorList>
            <person name="Skennerton C.T."/>
            <person name="Barr J.J."/>
            <person name="Slater F.R."/>
            <person name="Bond P.L."/>
            <person name="Tyson G.W."/>
        </authorList>
    </citation>
    <scope>NUCLEOTIDE SEQUENCE [LARGE SCALE GENOMIC DNA]</scope>
</reference>
<comment type="caution">
    <text evidence="8">The sequence shown here is derived from an EMBL/GenBank/DDBJ whole genome shotgun (WGS) entry which is preliminary data.</text>
</comment>
<evidence type="ECO:0000256" key="6">
    <source>
        <dbReference type="ARBA" id="ARBA00023136"/>
    </source>
</evidence>
<evidence type="ECO:0000256" key="2">
    <source>
        <dbReference type="ARBA" id="ARBA00009784"/>
    </source>
</evidence>
<evidence type="ECO:0000256" key="3">
    <source>
        <dbReference type="ARBA" id="ARBA00022475"/>
    </source>
</evidence>
<comment type="subcellular location">
    <subcellularLocation>
        <location evidence="1 7">Cell membrane</location>
        <topology evidence="1 7">Multi-pass membrane protein</topology>
    </subcellularLocation>
</comment>
<feature type="transmembrane region" description="Helical" evidence="7">
    <location>
        <begin position="48"/>
        <end position="69"/>
    </location>
</feature>
<feature type="transmembrane region" description="Helical" evidence="7">
    <location>
        <begin position="111"/>
        <end position="132"/>
    </location>
</feature>
<dbReference type="PANTHER" id="PTHR33508:SF1">
    <property type="entry name" value="UPF0056 MEMBRANE PROTEIN YHCE"/>
    <property type="match status" value="1"/>
</dbReference>
<proteinExistence type="inferred from homology"/>
<comment type="caution">
    <text evidence="7">Lacks conserved residue(s) required for the propagation of feature annotation.</text>
</comment>
<keyword evidence="5 7" id="KW-1133">Transmembrane helix</keyword>
<dbReference type="STRING" id="1454001.AW08_03043"/>
<evidence type="ECO:0000256" key="1">
    <source>
        <dbReference type="ARBA" id="ARBA00004651"/>
    </source>
</evidence>
<evidence type="ECO:0000256" key="4">
    <source>
        <dbReference type="ARBA" id="ARBA00022692"/>
    </source>
</evidence>